<keyword evidence="3" id="KW-1185">Reference proteome</keyword>
<dbReference type="Proteomes" id="UP000315131">
    <property type="component" value="Unassembled WGS sequence"/>
</dbReference>
<dbReference type="RefSeq" id="WP_143411651.1">
    <property type="nucleotide sequence ID" value="NZ_VHSF01000003.1"/>
</dbReference>
<accession>A0A550I0W6</accession>
<sequence>MNRNSLLNIANFLCQFFKIIIGVSIIIIAAFFAHFQFERDSYADLKIEEPTNNSIIRFESESIAGKEPLDFQSLRLSDWKTGSLYFTFFKVTMIMTLTYLSLNQFEKVLKSVKDLKTFHQTNVNSLRRIGYYCLLITGLSIFNYWEFGVYAKSSISISLDVLLITLLAFILAEVFKEGNNLLEENQLTI</sequence>
<gene>
    <name evidence="2" type="ORF">FGM01_13285</name>
</gene>
<dbReference type="OrthoDB" id="1444072at2"/>
<evidence type="ECO:0000313" key="2">
    <source>
        <dbReference type="EMBL" id="TRO64458.1"/>
    </source>
</evidence>
<organism evidence="2 3">
    <name type="scientific">Christiangramia sabulilitoris</name>
    <dbReference type="NCBI Taxonomy" id="2583991"/>
    <lineage>
        <taxon>Bacteria</taxon>
        <taxon>Pseudomonadati</taxon>
        <taxon>Bacteroidota</taxon>
        <taxon>Flavobacteriia</taxon>
        <taxon>Flavobacteriales</taxon>
        <taxon>Flavobacteriaceae</taxon>
        <taxon>Christiangramia</taxon>
    </lineage>
</organism>
<feature type="transmembrane region" description="Helical" evidence="1">
    <location>
        <begin position="12"/>
        <end position="35"/>
    </location>
</feature>
<reference evidence="2 3" key="1">
    <citation type="submission" date="2019-06" db="EMBL/GenBank/DDBJ databases">
        <title>Gramella sabulilitoris sp. nov., isolated from a marine sand.</title>
        <authorList>
            <person name="Yoon J.-H."/>
        </authorList>
    </citation>
    <scope>NUCLEOTIDE SEQUENCE [LARGE SCALE GENOMIC DNA]</scope>
    <source>
        <strain evidence="2 3">HSMS-1</strain>
    </source>
</reference>
<feature type="transmembrane region" description="Helical" evidence="1">
    <location>
        <begin position="157"/>
        <end position="175"/>
    </location>
</feature>
<keyword evidence="1" id="KW-0472">Membrane</keyword>
<keyword evidence="1" id="KW-1133">Transmembrane helix</keyword>
<proteinExistence type="predicted"/>
<name>A0A550I0W6_9FLAO</name>
<dbReference type="Pfam" id="PF11188">
    <property type="entry name" value="DUF2975"/>
    <property type="match status" value="1"/>
</dbReference>
<feature type="transmembrane region" description="Helical" evidence="1">
    <location>
        <begin position="83"/>
        <end position="102"/>
    </location>
</feature>
<feature type="transmembrane region" description="Helical" evidence="1">
    <location>
        <begin position="129"/>
        <end position="145"/>
    </location>
</feature>
<evidence type="ECO:0000313" key="3">
    <source>
        <dbReference type="Proteomes" id="UP000315131"/>
    </source>
</evidence>
<evidence type="ECO:0000256" key="1">
    <source>
        <dbReference type="SAM" id="Phobius"/>
    </source>
</evidence>
<protein>
    <submittedName>
        <fullName evidence="2">DUF2975 domain-containing protein</fullName>
    </submittedName>
</protein>
<comment type="caution">
    <text evidence="2">The sequence shown here is derived from an EMBL/GenBank/DDBJ whole genome shotgun (WGS) entry which is preliminary data.</text>
</comment>
<dbReference type="EMBL" id="VHSF01000003">
    <property type="protein sequence ID" value="TRO64458.1"/>
    <property type="molecule type" value="Genomic_DNA"/>
</dbReference>
<keyword evidence="1" id="KW-0812">Transmembrane</keyword>
<dbReference type="AlphaFoldDB" id="A0A550I0W6"/>
<dbReference type="InterPro" id="IPR021354">
    <property type="entry name" value="DUF2975"/>
</dbReference>